<protein>
    <submittedName>
        <fullName evidence="2">Putative transcription factor MYB58</fullName>
    </submittedName>
</protein>
<keyword evidence="3" id="KW-1185">Reference proteome</keyword>
<feature type="compositionally biased region" description="Pro residues" evidence="1">
    <location>
        <begin position="103"/>
        <end position="119"/>
    </location>
</feature>
<comment type="caution">
    <text evidence="2">The sequence shown here is derived from an EMBL/GenBank/DDBJ whole genome shotgun (WGS) entry which is preliminary data.</text>
</comment>
<proteinExistence type="predicted"/>
<evidence type="ECO:0000313" key="2">
    <source>
        <dbReference type="EMBL" id="KAG1362143.1"/>
    </source>
</evidence>
<gene>
    <name evidence="2" type="ORF">COCNU_10G003620</name>
</gene>
<evidence type="ECO:0000256" key="1">
    <source>
        <dbReference type="SAM" id="MobiDB-lite"/>
    </source>
</evidence>
<sequence>MEKEPRLSNNPPPPLLSFDHLPHPLIDLPLLQEDASELLPGYRDASFPDEFACLEPCQCMPPPAGLPFFGLDAEQNGITKVDRYPGTPDFFEDLPSDMFDYLEPPPPPPPPPPASSTSW</sequence>
<dbReference type="EMBL" id="CM017881">
    <property type="protein sequence ID" value="KAG1362143.1"/>
    <property type="molecule type" value="Genomic_DNA"/>
</dbReference>
<accession>A0A8K0ILP8</accession>
<name>A0A8K0ILP8_COCNU</name>
<organism evidence="2 3">
    <name type="scientific">Cocos nucifera</name>
    <name type="common">Coconut palm</name>
    <dbReference type="NCBI Taxonomy" id="13894"/>
    <lineage>
        <taxon>Eukaryota</taxon>
        <taxon>Viridiplantae</taxon>
        <taxon>Streptophyta</taxon>
        <taxon>Embryophyta</taxon>
        <taxon>Tracheophyta</taxon>
        <taxon>Spermatophyta</taxon>
        <taxon>Magnoliopsida</taxon>
        <taxon>Liliopsida</taxon>
        <taxon>Arecaceae</taxon>
        <taxon>Arecoideae</taxon>
        <taxon>Cocoseae</taxon>
        <taxon>Attaleinae</taxon>
        <taxon>Cocos</taxon>
    </lineage>
</organism>
<evidence type="ECO:0000313" key="3">
    <source>
        <dbReference type="Proteomes" id="UP000797356"/>
    </source>
</evidence>
<feature type="region of interest" description="Disordered" evidence="1">
    <location>
        <begin position="94"/>
        <end position="119"/>
    </location>
</feature>
<dbReference type="Proteomes" id="UP000797356">
    <property type="component" value="Chromosome 10"/>
</dbReference>
<dbReference type="AlphaFoldDB" id="A0A8K0ILP8"/>
<reference evidence="2" key="2">
    <citation type="submission" date="2019-07" db="EMBL/GenBank/DDBJ databases">
        <authorList>
            <person name="Yang Y."/>
            <person name="Bocs S."/>
            <person name="Baudouin L."/>
        </authorList>
    </citation>
    <scope>NUCLEOTIDE SEQUENCE</scope>
    <source>
        <tissue evidence="2">Spear leaf of Hainan Tall coconut</tissue>
    </source>
</reference>
<reference evidence="2" key="1">
    <citation type="journal article" date="2017" name="Gigascience">
        <title>The genome draft of coconut (Cocos nucifera).</title>
        <authorList>
            <person name="Xiao Y."/>
            <person name="Xu P."/>
            <person name="Fan H."/>
            <person name="Baudouin L."/>
            <person name="Xia W."/>
            <person name="Bocs S."/>
            <person name="Xu J."/>
            <person name="Li Q."/>
            <person name="Guo A."/>
            <person name="Zhou L."/>
            <person name="Li J."/>
            <person name="Wu Y."/>
            <person name="Ma Z."/>
            <person name="Armero A."/>
            <person name="Issali A.E."/>
            <person name="Liu N."/>
            <person name="Peng M."/>
            <person name="Yang Y."/>
        </authorList>
    </citation>
    <scope>NUCLEOTIDE SEQUENCE</scope>
    <source>
        <tissue evidence="2">Spear leaf of Hainan Tall coconut</tissue>
    </source>
</reference>